<keyword evidence="1" id="KW-1133">Transmembrane helix</keyword>
<dbReference type="EMBL" id="CP138335">
    <property type="protein sequence ID" value="XBW07266.1"/>
    <property type="molecule type" value="Genomic_DNA"/>
</dbReference>
<dbReference type="KEGG" id="sapp:SAC06_06330"/>
<proteinExistence type="predicted"/>
<dbReference type="RefSeq" id="WP_350257472.1">
    <property type="nucleotide sequence ID" value="NZ_CP138335.1"/>
</dbReference>
<accession>A0AAU7V5D8</accession>
<keyword evidence="1" id="KW-0812">Transmembrane</keyword>
<dbReference type="Gene3D" id="3.10.50.40">
    <property type="match status" value="1"/>
</dbReference>
<organism evidence="2">
    <name type="scientific">Scrofimicrobium appendicitidis</name>
    <dbReference type="NCBI Taxonomy" id="3079930"/>
    <lineage>
        <taxon>Bacteria</taxon>
        <taxon>Bacillati</taxon>
        <taxon>Actinomycetota</taxon>
        <taxon>Actinomycetes</taxon>
        <taxon>Actinomycetales</taxon>
        <taxon>Actinomycetaceae</taxon>
        <taxon>Scrofimicrobium</taxon>
    </lineage>
</organism>
<evidence type="ECO:0000256" key="1">
    <source>
        <dbReference type="SAM" id="Phobius"/>
    </source>
</evidence>
<keyword evidence="1" id="KW-0472">Membrane</keyword>
<keyword evidence="2" id="KW-0413">Isomerase</keyword>
<dbReference type="SUPFAM" id="SSF54534">
    <property type="entry name" value="FKBP-like"/>
    <property type="match status" value="1"/>
</dbReference>
<dbReference type="GO" id="GO:0003755">
    <property type="term" value="F:peptidyl-prolyl cis-trans isomerase activity"/>
    <property type="evidence" value="ECO:0007669"/>
    <property type="project" value="InterPro"/>
</dbReference>
<evidence type="ECO:0000313" key="2">
    <source>
        <dbReference type="EMBL" id="XBW07266.1"/>
    </source>
</evidence>
<name>A0AAU7V5D8_9ACTO</name>
<dbReference type="InterPro" id="IPR046357">
    <property type="entry name" value="PPIase_dom_sf"/>
</dbReference>
<gene>
    <name evidence="2" type="ORF">SAC06_06330</name>
</gene>
<reference evidence="2" key="1">
    <citation type="submission" date="2023-11" db="EMBL/GenBank/DDBJ databases">
        <title>Scrofimicrobium hongkongense sp. nov., isolated from a patient with peritonitis.</title>
        <authorList>
            <person name="Lao H.Y."/>
            <person name="Wong A.Y.P."/>
            <person name="Ng T.L."/>
            <person name="Wong R.Y.L."/>
            <person name="Yau M.C.Y."/>
            <person name="Lam J.Y.W."/>
            <person name="Siu G.K.H."/>
        </authorList>
    </citation>
    <scope>NUCLEOTIDE SEQUENCE</scope>
    <source>
        <strain evidence="2">R131</strain>
    </source>
</reference>
<dbReference type="AlphaFoldDB" id="A0AAU7V5D8"/>
<feature type="transmembrane region" description="Helical" evidence="1">
    <location>
        <begin position="18"/>
        <end position="40"/>
    </location>
</feature>
<protein>
    <submittedName>
        <fullName evidence="2">Peptidylprolyl isomerase</fullName>
    </submittedName>
</protein>
<sequence>MTPPSRVARASNRKRRQLLLTLVLAVIALIAVFGAAWLWVGQRPPVREVASQSGEVKGLLDLVTVGGRPGAPPVVGVPAPVEVGSLKVAEVEAGTGRVIEENRPVVAQVHRFSGRDGRALDSGKFVMGQACADDLGPELSHLVMGRTEGTRLLVLRPVGDDTEVVIVDLLPTVATGTEVGQQDGPLSVALNAEGPVITHRPGEPPANLVVQQLLRGDGPQVHMGDQVLAQFLLARWGDGVVVTNTWGEGLPQVNEVDELWPGLRDALVDQRVGSRIAVTIPADLANGDDTIVAVIDILGTITPSD</sequence>